<evidence type="ECO:0000256" key="1">
    <source>
        <dbReference type="ARBA" id="ARBA00023015"/>
    </source>
</evidence>
<keyword evidence="5" id="KW-1185">Reference proteome</keyword>
<dbReference type="Proteomes" id="UP001279681">
    <property type="component" value="Unassembled WGS sequence"/>
</dbReference>
<evidence type="ECO:0000256" key="2">
    <source>
        <dbReference type="ARBA" id="ARBA00023163"/>
    </source>
</evidence>
<dbReference type="InterPro" id="IPR050661">
    <property type="entry name" value="BglG_antiterminators"/>
</dbReference>
<reference evidence="5" key="1">
    <citation type="submission" date="2023-07" db="EMBL/GenBank/DDBJ databases">
        <authorList>
            <person name="Colorado M.A."/>
            <person name="Villamil L.M."/>
            <person name="Melo J.F."/>
            <person name="Rodriguez J.A."/>
            <person name="Ruiz R.Y."/>
        </authorList>
    </citation>
    <scope>NUCLEOTIDE SEQUENCE [LARGE SCALE GENOMIC DNA]</scope>
    <source>
        <strain evidence="5">C33</strain>
    </source>
</reference>
<comment type="caution">
    <text evidence="4">The sequence shown here is derived from an EMBL/GenBank/DDBJ whole genome shotgun (WGS) entry which is preliminary data.</text>
</comment>
<protein>
    <submittedName>
        <fullName evidence="4">HTH domain-containing protein</fullName>
    </submittedName>
</protein>
<name>A0ABU4W9J1_9FUSO</name>
<gene>
    <name evidence="4" type="ORF">RFV38_01905</name>
</gene>
<evidence type="ECO:0000313" key="4">
    <source>
        <dbReference type="EMBL" id="MDX8335256.1"/>
    </source>
</evidence>
<evidence type="ECO:0000259" key="3">
    <source>
        <dbReference type="Pfam" id="PF05043"/>
    </source>
</evidence>
<proteinExistence type="predicted"/>
<dbReference type="Pfam" id="PF05043">
    <property type="entry name" value="Mga"/>
    <property type="match status" value="2"/>
</dbReference>
<dbReference type="InterPro" id="IPR007737">
    <property type="entry name" value="Mga_HTH"/>
</dbReference>
<evidence type="ECO:0000313" key="5">
    <source>
        <dbReference type="Proteomes" id="UP001279681"/>
    </source>
</evidence>
<keyword evidence="2" id="KW-0804">Transcription</keyword>
<feature type="domain" description="Mga helix-turn-helix" evidence="3">
    <location>
        <begin position="93"/>
        <end position="144"/>
    </location>
</feature>
<keyword evidence="1" id="KW-0805">Transcription regulation</keyword>
<dbReference type="PANTHER" id="PTHR30185:SF18">
    <property type="entry name" value="TRANSCRIPTIONAL REGULATOR MTLR"/>
    <property type="match status" value="1"/>
</dbReference>
<dbReference type="RefSeq" id="WP_320312668.1">
    <property type="nucleotide sequence ID" value="NZ_JAVIKH010000002.1"/>
</dbReference>
<dbReference type="PANTHER" id="PTHR30185">
    <property type="entry name" value="CRYPTIC BETA-GLUCOSIDE BGL OPERON ANTITERMINATOR"/>
    <property type="match status" value="1"/>
</dbReference>
<sequence>MDVFLKDNDLKILRYILYNNNSTIKKISEFVNLSDVYVRESIKKINKYLKLNFDFEIVKIGKELHFPIEKKELFSQQFPKNISGGFSSKKIRVDYIILTLIFQNKIKLTEIAEFFNVTRLTISNDLKEVKSILKSFNLNLESKKWEGISLSTESDRFSFFSIEYLTKILFEQGLTLNITTQYSITNSHFSKYLNSFINLETQKSILNFLQNLVKDLNLNLDIFNFQSFYAAIIFSYIHKEFNLSKVFFIKRKYLKESSDKHIDYFKHIPGYDSIKHINLELLSILIVGNTIDALDTPKFFPHSIFEFIIKLEGFFKFNFLYNDKLVIKNMLKTYLFKKKYELTRFTVPIKNIPSDNLIFISKMNSLINKDKEYIYYDDIVELSFFLKSLKKKYFCEKGKNKSILLVDSEYNLWLSENLKDFISLNYCIGQIDLLSIFNNINWNSLEKKYDAIFFINLKKPIDVISFNNCFEISYFGNNQFFLEEYINFGG</sequence>
<dbReference type="EMBL" id="JAVIKH010000002">
    <property type="protein sequence ID" value="MDX8335256.1"/>
    <property type="molecule type" value="Genomic_DNA"/>
</dbReference>
<accession>A0ABU4W9J1</accession>
<feature type="domain" description="Mga helix-turn-helix" evidence="3">
    <location>
        <begin position="6"/>
        <end position="59"/>
    </location>
</feature>
<organism evidence="4 5">
    <name type="scientific">Candidatus Cetobacterium colombiensis</name>
    <dbReference type="NCBI Taxonomy" id="3073100"/>
    <lineage>
        <taxon>Bacteria</taxon>
        <taxon>Fusobacteriati</taxon>
        <taxon>Fusobacteriota</taxon>
        <taxon>Fusobacteriia</taxon>
        <taxon>Fusobacteriales</taxon>
        <taxon>Fusobacteriaceae</taxon>
        <taxon>Cetobacterium</taxon>
    </lineage>
</organism>